<dbReference type="Gene3D" id="3.30.1120.10">
    <property type="match status" value="1"/>
</dbReference>
<dbReference type="Gene3D" id="3.40.720.10">
    <property type="entry name" value="Alkaline Phosphatase, subunit A"/>
    <property type="match status" value="1"/>
</dbReference>
<comment type="similarity">
    <text evidence="1">Belongs to the sulfatase family.</text>
</comment>
<feature type="signal peptide" evidence="5">
    <location>
        <begin position="1"/>
        <end position="28"/>
    </location>
</feature>
<dbReference type="RefSeq" id="WP_141493055.1">
    <property type="nucleotide sequence ID" value="NZ_CP032485.1"/>
</dbReference>
<evidence type="ECO:0000313" key="8">
    <source>
        <dbReference type="Proteomes" id="UP000317214"/>
    </source>
</evidence>
<dbReference type="PANTHER" id="PTHR42693">
    <property type="entry name" value="ARYLSULFATASE FAMILY MEMBER"/>
    <property type="match status" value="1"/>
</dbReference>
<dbReference type="OrthoDB" id="9795675at2"/>
<dbReference type="InterPro" id="IPR000917">
    <property type="entry name" value="Sulfatase_N"/>
</dbReference>
<keyword evidence="8" id="KW-1185">Reference proteome</keyword>
<reference evidence="7 8" key="1">
    <citation type="submission" date="2018-09" db="EMBL/GenBank/DDBJ databases">
        <title>The complete genome sequence of Neokomagataea tanensis NBRC 106556(T).</title>
        <authorList>
            <person name="Chua K.-O."/>
            <person name="See-Too W.-S."/>
            <person name="Hong K.-W."/>
            <person name="Yin W.-F."/>
            <person name="Chan K.-G."/>
        </authorList>
    </citation>
    <scope>NUCLEOTIDE SEQUENCE [LARGE SCALE GENOMIC DNA]</scope>
    <source>
        <strain evidence="8">AH13 \ NBRC 106556</strain>
    </source>
</reference>
<feature type="chain" id="PRO_5021352818" evidence="5">
    <location>
        <begin position="29"/>
        <end position="469"/>
    </location>
</feature>
<keyword evidence="4" id="KW-0106">Calcium</keyword>
<dbReference type="EMBL" id="CP032485">
    <property type="protein sequence ID" value="QDH25202.1"/>
    <property type="molecule type" value="Genomic_DNA"/>
</dbReference>
<proteinExistence type="inferred from homology"/>
<gene>
    <name evidence="7" type="ORF">D5366_08250</name>
</gene>
<keyword evidence="2" id="KW-0479">Metal-binding</keyword>
<feature type="domain" description="Sulfatase N-terminal" evidence="6">
    <location>
        <begin position="34"/>
        <end position="350"/>
    </location>
</feature>
<evidence type="ECO:0000259" key="6">
    <source>
        <dbReference type="Pfam" id="PF00884"/>
    </source>
</evidence>
<dbReference type="KEGG" id="ntn:D5366_08250"/>
<dbReference type="PANTHER" id="PTHR42693:SF33">
    <property type="entry name" value="ARYLSULFATASE"/>
    <property type="match status" value="1"/>
</dbReference>
<evidence type="ECO:0000256" key="5">
    <source>
        <dbReference type="SAM" id="SignalP"/>
    </source>
</evidence>
<dbReference type="Pfam" id="PF00884">
    <property type="entry name" value="Sulfatase"/>
    <property type="match status" value="1"/>
</dbReference>
<protein>
    <submittedName>
        <fullName evidence="7">Twin-arginine translocation pathway signal protein</fullName>
    </submittedName>
</protein>
<dbReference type="Proteomes" id="UP000317214">
    <property type="component" value="Chromosome"/>
</dbReference>
<sequence length="469" mass="52023">MPNFTKRRHFLAGATSLSLSAFVPPLHAADVKRPNIVFILADDLGYADVSCLGNPGFTTPAIDRIAAGGIKLKRAYANSAVCSATRTALITGRYQDRLACGLEEPIAFSARKDLGLPPGLPTLPEQLRRSGYQTALVGKWHLGSPPNFGPLKSGYEHFYGFSGGAADYFTHQAKPGHDQFYDDANLTHDHGYLTTLLGNRATQLLEEFSTHQKPFFLSLHFNAPHWPWEGPGDEAESKRIKGNIGDFDGGTQETYGRMVKAMDDEIGRVLATLDRLGISDNTLVVFTSDNGGERFSDIWPFTGMKGELLEGGLRVPAVIRWPGVIQPGSESEQAVITMDWLPTFLAAAGVTPDQSFAPDGRDIGPFLRDPAKREDRTFSWRYKKNDQHAQTEGHYKYLKIGSNEFLFDVVADPRERANLKARFPEIFEKLRSDWAQWNAQMLPFPEKSYSWGADGKHFADHYGVPADDL</sequence>
<evidence type="ECO:0000256" key="2">
    <source>
        <dbReference type="ARBA" id="ARBA00022723"/>
    </source>
</evidence>
<dbReference type="PROSITE" id="PS00149">
    <property type="entry name" value="SULFATASE_2"/>
    <property type="match status" value="1"/>
</dbReference>
<dbReference type="InterPro" id="IPR024607">
    <property type="entry name" value="Sulfatase_CS"/>
</dbReference>
<organism evidence="7 8">
    <name type="scientific">Neokomagataea tanensis</name>
    <dbReference type="NCBI Taxonomy" id="661191"/>
    <lineage>
        <taxon>Bacteria</taxon>
        <taxon>Pseudomonadati</taxon>
        <taxon>Pseudomonadota</taxon>
        <taxon>Alphaproteobacteria</taxon>
        <taxon>Acetobacterales</taxon>
        <taxon>Acetobacteraceae</taxon>
        <taxon>Neokomagataea</taxon>
    </lineage>
</organism>
<dbReference type="InterPro" id="IPR017850">
    <property type="entry name" value="Alkaline_phosphatase_core_sf"/>
</dbReference>
<evidence type="ECO:0000256" key="4">
    <source>
        <dbReference type="ARBA" id="ARBA00022837"/>
    </source>
</evidence>
<dbReference type="GO" id="GO:0046872">
    <property type="term" value="F:metal ion binding"/>
    <property type="evidence" value="ECO:0007669"/>
    <property type="project" value="UniProtKB-KW"/>
</dbReference>
<name>A0A4Y6V522_9PROT</name>
<keyword evidence="5" id="KW-0732">Signal</keyword>
<evidence type="ECO:0000313" key="7">
    <source>
        <dbReference type="EMBL" id="QDH25202.1"/>
    </source>
</evidence>
<dbReference type="InterPro" id="IPR050738">
    <property type="entry name" value="Sulfatase"/>
</dbReference>
<dbReference type="GO" id="GO:0004065">
    <property type="term" value="F:arylsulfatase activity"/>
    <property type="evidence" value="ECO:0007669"/>
    <property type="project" value="TreeGrafter"/>
</dbReference>
<keyword evidence="3" id="KW-0378">Hydrolase</keyword>
<dbReference type="AlphaFoldDB" id="A0A4Y6V522"/>
<dbReference type="SUPFAM" id="SSF53649">
    <property type="entry name" value="Alkaline phosphatase-like"/>
    <property type="match status" value="1"/>
</dbReference>
<evidence type="ECO:0000256" key="1">
    <source>
        <dbReference type="ARBA" id="ARBA00008779"/>
    </source>
</evidence>
<evidence type="ECO:0000256" key="3">
    <source>
        <dbReference type="ARBA" id="ARBA00022801"/>
    </source>
</evidence>
<accession>A0A4Y6V522</accession>